<comment type="caution">
    <text evidence="2">The sequence shown here is derived from an EMBL/GenBank/DDBJ whole genome shotgun (WGS) entry which is preliminary data.</text>
</comment>
<reference evidence="2 3" key="1">
    <citation type="submission" date="2016-01" db="EMBL/GenBank/DDBJ databases">
        <title>The new phylogeny of the genus Mycobacterium.</title>
        <authorList>
            <person name="Tarcisio F."/>
            <person name="Conor M."/>
            <person name="Antonella G."/>
            <person name="Elisabetta G."/>
            <person name="Giulia F.S."/>
            <person name="Sara T."/>
            <person name="Anna F."/>
            <person name="Clotilde B."/>
            <person name="Roberto B."/>
            <person name="Veronica D.S."/>
            <person name="Fabio R."/>
            <person name="Monica P."/>
            <person name="Olivier J."/>
            <person name="Enrico T."/>
            <person name="Nicola S."/>
        </authorList>
    </citation>
    <scope>NUCLEOTIDE SEQUENCE [LARGE SCALE GENOMIC DNA]</scope>
    <source>
        <strain evidence="2 3">DSM 45394</strain>
    </source>
</reference>
<dbReference type="GO" id="GO:0003677">
    <property type="term" value="F:DNA binding"/>
    <property type="evidence" value="ECO:0007669"/>
    <property type="project" value="InterPro"/>
</dbReference>
<accession>A0A1X1YK41</accession>
<organism evidence="2 3">
    <name type="scientific">Mycolicibacter longobardus</name>
    <dbReference type="NCBI Taxonomy" id="1108812"/>
    <lineage>
        <taxon>Bacteria</taxon>
        <taxon>Bacillati</taxon>
        <taxon>Actinomycetota</taxon>
        <taxon>Actinomycetes</taxon>
        <taxon>Mycobacteriales</taxon>
        <taxon>Mycobacteriaceae</taxon>
        <taxon>Mycolicibacter</taxon>
    </lineage>
</organism>
<proteinExistence type="predicted"/>
<dbReference type="OrthoDB" id="26212at2"/>
<dbReference type="SUPFAM" id="SSF46955">
    <property type="entry name" value="Putative DNA-binding domain"/>
    <property type="match status" value="1"/>
</dbReference>
<keyword evidence="3" id="KW-1185">Reference proteome</keyword>
<dbReference type="EMBL" id="LQPG01000017">
    <property type="protein sequence ID" value="ORW11487.1"/>
    <property type="molecule type" value="Genomic_DNA"/>
</dbReference>
<name>A0A1X1YK41_9MYCO</name>
<dbReference type="NCBIfam" id="TIGR01764">
    <property type="entry name" value="excise"/>
    <property type="match status" value="1"/>
</dbReference>
<dbReference type="AlphaFoldDB" id="A0A1X1YK41"/>
<dbReference type="InterPro" id="IPR010093">
    <property type="entry name" value="SinI_DNA-bd"/>
</dbReference>
<feature type="domain" description="Helix-turn-helix" evidence="1">
    <location>
        <begin position="77"/>
        <end position="125"/>
    </location>
</feature>
<sequence>MTLKDLHKPVAPSRAGQALGELDALLAERGPADVPVAVSGAPDVVHLPREVAMILREVLVSFASGTPVAVLPTHAELTTQQAADLLNVSRPYVIKLLDAGELAHRKVGTHRRIRIDDLQAYQRAQALASRRAADELTELSQNLGLY</sequence>
<evidence type="ECO:0000313" key="2">
    <source>
        <dbReference type="EMBL" id="ORW11487.1"/>
    </source>
</evidence>
<dbReference type="RefSeq" id="WP_085264397.1">
    <property type="nucleotide sequence ID" value="NZ_JACKVG010000012.1"/>
</dbReference>
<protein>
    <recommendedName>
        <fullName evidence="1">Helix-turn-helix domain-containing protein</fullName>
    </recommendedName>
</protein>
<gene>
    <name evidence="2" type="ORF">AWC16_10300</name>
</gene>
<evidence type="ECO:0000259" key="1">
    <source>
        <dbReference type="Pfam" id="PF12728"/>
    </source>
</evidence>
<evidence type="ECO:0000313" key="3">
    <source>
        <dbReference type="Proteomes" id="UP000193866"/>
    </source>
</evidence>
<dbReference type="InterPro" id="IPR041657">
    <property type="entry name" value="HTH_17"/>
</dbReference>
<dbReference type="Proteomes" id="UP000193866">
    <property type="component" value="Unassembled WGS sequence"/>
</dbReference>
<dbReference type="STRING" id="1108812.AWC16_10300"/>
<dbReference type="InterPro" id="IPR009061">
    <property type="entry name" value="DNA-bd_dom_put_sf"/>
</dbReference>
<dbReference type="Pfam" id="PF12728">
    <property type="entry name" value="HTH_17"/>
    <property type="match status" value="1"/>
</dbReference>